<keyword evidence="3" id="KW-1185">Reference proteome</keyword>
<sequence>MSIFELFSFLPCLVRHIGASLVVVLKCRGSVALLAYIADEYVCLSLLCLCSSENFACFVAPSLGLCDALLVSFRFF</sequence>
<evidence type="ECO:0008006" key="4">
    <source>
        <dbReference type="Google" id="ProtNLM"/>
    </source>
</evidence>
<feature type="signal peptide" evidence="1">
    <location>
        <begin position="1"/>
        <end position="19"/>
    </location>
</feature>
<dbReference type="AlphaFoldDB" id="A0A397V2Y8"/>
<evidence type="ECO:0000256" key="1">
    <source>
        <dbReference type="SAM" id="SignalP"/>
    </source>
</evidence>
<accession>A0A397V2Y8</accession>
<reference evidence="2 3" key="1">
    <citation type="submission" date="2018-06" db="EMBL/GenBank/DDBJ databases">
        <title>Comparative genomics reveals the genomic features of Rhizophagus irregularis, R. cerebriforme, R. diaphanum and Gigaspora rosea, and their symbiotic lifestyle signature.</title>
        <authorList>
            <person name="Morin E."/>
            <person name="San Clemente H."/>
            <person name="Chen E.C.H."/>
            <person name="De La Providencia I."/>
            <person name="Hainaut M."/>
            <person name="Kuo A."/>
            <person name="Kohler A."/>
            <person name="Murat C."/>
            <person name="Tang N."/>
            <person name="Roy S."/>
            <person name="Loubradou J."/>
            <person name="Henrissat B."/>
            <person name="Grigoriev I.V."/>
            <person name="Corradi N."/>
            <person name="Roux C."/>
            <person name="Martin F.M."/>
        </authorList>
    </citation>
    <scope>NUCLEOTIDE SEQUENCE [LARGE SCALE GENOMIC DNA]</scope>
    <source>
        <strain evidence="2 3">DAOM 194757</strain>
    </source>
</reference>
<dbReference type="EMBL" id="QKWP01000711">
    <property type="protein sequence ID" value="RIB15968.1"/>
    <property type="molecule type" value="Genomic_DNA"/>
</dbReference>
<gene>
    <name evidence="2" type="ORF">C2G38_1547722</name>
</gene>
<comment type="caution">
    <text evidence="2">The sequence shown here is derived from an EMBL/GenBank/DDBJ whole genome shotgun (WGS) entry which is preliminary data.</text>
</comment>
<protein>
    <recommendedName>
        <fullName evidence="4">Secreted protein</fullName>
    </recommendedName>
</protein>
<feature type="chain" id="PRO_5017276250" description="Secreted protein" evidence="1">
    <location>
        <begin position="20"/>
        <end position="76"/>
    </location>
</feature>
<keyword evidence="1" id="KW-0732">Signal</keyword>
<proteinExistence type="predicted"/>
<organism evidence="2 3">
    <name type="scientific">Gigaspora rosea</name>
    <dbReference type="NCBI Taxonomy" id="44941"/>
    <lineage>
        <taxon>Eukaryota</taxon>
        <taxon>Fungi</taxon>
        <taxon>Fungi incertae sedis</taxon>
        <taxon>Mucoromycota</taxon>
        <taxon>Glomeromycotina</taxon>
        <taxon>Glomeromycetes</taxon>
        <taxon>Diversisporales</taxon>
        <taxon>Gigasporaceae</taxon>
        <taxon>Gigaspora</taxon>
    </lineage>
</organism>
<evidence type="ECO:0000313" key="2">
    <source>
        <dbReference type="EMBL" id="RIB15968.1"/>
    </source>
</evidence>
<name>A0A397V2Y8_9GLOM</name>
<evidence type="ECO:0000313" key="3">
    <source>
        <dbReference type="Proteomes" id="UP000266673"/>
    </source>
</evidence>
<dbReference type="Proteomes" id="UP000266673">
    <property type="component" value="Unassembled WGS sequence"/>
</dbReference>